<dbReference type="PANTHER" id="PTHR10655:SF17">
    <property type="entry name" value="LYSOPHOSPHOLIPASE-LIKE PROTEIN 1"/>
    <property type="match status" value="1"/>
</dbReference>
<dbReference type="RefSeq" id="WP_113860708.1">
    <property type="nucleotide sequence ID" value="NZ_PDCG01000011.1"/>
</dbReference>
<evidence type="ECO:0000256" key="1">
    <source>
        <dbReference type="ARBA" id="ARBA00006499"/>
    </source>
</evidence>
<sequence length="251" mass="27194">MSEDSNAADEGQSHALPGTPGEELSVSQVLYSRGGGKAAPSRPMFLCLHGWGSNEEDLAGIMRYVAPYSDYASLRAPLVLQEAGAGEFGMGSGAYSWFHDALPVGDDLDRDAFAAASAINAWVEANIARERELVPIGFSQGGLLAVHLLRLNPERYRAAICLSGFMAAGNVEGSAPADERLAALEIPVFYGYGKQDSVVPKYEIFAMLAWLEEHSWLTVKEYAHLDHAVSMEEFADIRQWLLLNNITSGVL</sequence>
<evidence type="ECO:0000313" key="5">
    <source>
        <dbReference type="EMBL" id="RBP97271.1"/>
    </source>
</evidence>
<proteinExistence type="inferred from homology"/>
<organism evidence="5 6">
    <name type="scientific">Bifidobacterium aemilianum</name>
    <dbReference type="NCBI Taxonomy" id="2493120"/>
    <lineage>
        <taxon>Bacteria</taxon>
        <taxon>Bacillati</taxon>
        <taxon>Actinomycetota</taxon>
        <taxon>Actinomycetes</taxon>
        <taxon>Bifidobacteriales</taxon>
        <taxon>Bifidobacteriaceae</taxon>
        <taxon>Bifidobacterium</taxon>
    </lineage>
</organism>
<keyword evidence="2" id="KW-0378">Hydrolase</keyword>
<dbReference type="OrthoDB" id="9780848at2"/>
<comment type="similarity">
    <text evidence="1">Belongs to the AB hydrolase superfamily. AB hydrolase 2 family.</text>
</comment>
<comment type="caution">
    <text evidence="5">The sequence shown here is derived from an EMBL/GenBank/DDBJ whole genome shotgun (WGS) entry which is preliminary data.</text>
</comment>
<dbReference type="InterPro" id="IPR029058">
    <property type="entry name" value="AB_hydrolase_fold"/>
</dbReference>
<dbReference type="EMBL" id="PDCG01000011">
    <property type="protein sequence ID" value="RBP97271.1"/>
    <property type="molecule type" value="Genomic_DNA"/>
</dbReference>
<keyword evidence="6" id="KW-1185">Reference proteome</keyword>
<feature type="domain" description="Phospholipase/carboxylesterase/thioesterase" evidence="4">
    <location>
        <begin position="39"/>
        <end position="241"/>
    </location>
</feature>
<dbReference type="AlphaFoldDB" id="A0A366K9E2"/>
<gene>
    <name evidence="5" type="ORF">CRD60_07785</name>
</gene>
<evidence type="ECO:0000259" key="4">
    <source>
        <dbReference type="Pfam" id="PF02230"/>
    </source>
</evidence>
<dbReference type="Proteomes" id="UP000252530">
    <property type="component" value="Unassembled WGS sequence"/>
</dbReference>
<feature type="region of interest" description="Disordered" evidence="3">
    <location>
        <begin position="1"/>
        <end position="22"/>
    </location>
</feature>
<dbReference type="GO" id="GO:0016787">
    <property type="term" value="F:hydrolase activity"/>
    <property type="evidence" value="ECO:0007669"/>
    <property type="project" value="UniProtKB-KW"/>
</dbReference>
<reference evidence="5 6" key="1">
    <citation type="submission" date="2017-10" db="EMBL/GenBank/DDBJ databases">
        <title>Bifidobacterium xylocopum sp. nov. and Bifidobacterium aemilianum sp. nov., from the carpenter bee (Xylocopa violacea) digestive tract.</title>
        <authorList>
            <person name="Alberoni D."/>
            <person name="Baffoni L."/>
            <person name="Di Gioia D."/>
            <person name="Gaggia F."/>
            <person name="Biavati B."/>
        </authorList>
    </citation>
    <scope>NUCLEOTIDE SEQUENCE [LARGE SCALE GENOMIC DNA]</scope>
    <source>
        <strain evidence="5 6">XV10</strain>
    </source>
</reference>
<protein>
    <submittedName>
        <fullName evidence="5">Esterase</fullName>
    </submittedName>
</protein>
<dbReference type="SUPFAM" id="SSF53474">
    <property type="entry name" value="alpha/beta-Hydrolases"/>
    <property type="match status" value="1"/>
</dbReference>
<evidence type="ECO:0000313" key="6">
    <source>
        <dbReference type="Proteomes" id="UP000252530"/>
    </source>
</evidence>
<evidence type="ECO:0000256" key="3">
    <source>
        <dbReference type="SAM" id="MobiDB-lite"/>
    </source>
</evidence>
<dbReference type="InterPro" id="IPR003140">
    <property type="entry name" value="PLipase/COase/thioEstase"/>
</dbReference>
<dbReference type="InterPro" id="IPR050565">
    <property type="entry name" value="LYPA1-2/EST-like"/>
</dbReference>
<name>A0A366K9E2_9BIFI</name>
<accession>A0A366K9E2</accession>
<dbReference type="PANTHER" id="PTHR10655">
    <property type="entry name" value="LYSOPHOSPHOLIPASE-RELATED"/>
    <property type="match status" value="1"/>
</dbReference>
<dbReference type="Gene3D" id="3.40.50.1820">
    <property type="entry name" value="alpha/beta hydrolase"/>
    <property type="match status" value="1"/>
</dbReference>
<dbReference type="Pfam" id="PF02230">
    <property type="entry name" value="Abhydrolase_2"/>
    <property type="match status" value="1"/>
</dbReference>
<evidence type="ECO:0000256" key="2">
    <source>
        <dbReference type="ARBA" id="ARBA00022801"/>
    </source>
</evidence>